<proteinExistence type="predicted"/>
<comment type="caution">
    <text evidence="1">The sequence shown here is derived from an EMBL/GenBank/DDBJ whole genome shotgun (WGS) entry which is preliminary data.</text>
</comment>
<reference evidence="1" key="1">
    <citation type="journal article" date="2022" name="bioRxiv">
        <title>Sequencing and chromosome-scale assembly of the giantPleurodeles waltlgenome.</title>
        <authorList>
            <person name="Brown T."/>
            <person name="Elewa A."/>
            <person name="Iarovenko S."/>
            <person name="Subramanian E."/>
            <person name="Araus A.J."/>
            <person name="Petzold A."/>
            <person name="Susuki M."/>
            <person name="Suzuki K.-i.T."/>
            <person name="Hayashi T."/>
            <person name="Toyoda A."/>
            <person name="Oliveira C."/>
            <person name="Osipova E."/>
            <person name="Leigh N.D."/>
            <person name="Simon A."/>
            <person name="Yun M.H."/>
        </authorList>
    </citation>
    <scope>NUCLEOTIDE SEQUENCE</scope>
    <source>
        <strain evidence="1">20211129_DDA</strain>
        <tissue evidence="1">Liver</tissue>
    </source>
</reference>
<organism evidence="1 2">
    <name type="scientific">Pleurodeles waltl</name>
    <name type="common">Iberian ribbed newt</name>
    <dbReference type="NCBI Taxonomy" id="8319"/>
    <lineage>
        <taxon>Eukaryota</taxon>
        <taxon>Metazoa</taxon>
        <taxon>Chordata</taxon>
        <taxon>Craniata</taxon>
        <taxon>Vertebrata</taxon>
        <taxon>Euteleostomi</taxon>
        <taxon>Amphibia</taxon>
        <taxon>Batrachia</taxon>
        <taxon>Caudata</taxon>
        <taxon>Salamandroidea</taxon>
        <taxon>Salamandridae</taxon>
        <taxon>Pleurodelinae</taxon>
        <taxon>Pleurodeles</taxon>
    </lineage>
</organism>
<sequence length="145" mass="16016">MQSLPTPAWPIFPGIRKQALTRTSNLYEETLGTGGRVKLLPSASAKVNRLLSHERTGLPATGQSMEPVQCDRMEAGTSSGWHWKQQRKSTGMWAASCARTDVFMYQGQAVGYVTKCRCFVVPQEGSCVVHTWEVFCGTMDELPCS</sequence>
<protein>
    <submittedName>
        <fullName evidence="1">Uncharacterized protein</fullName>
    </submittedName>
</protein>
<dbReference type="AlphaFoldDB" id="A0AAV7T0A5"/>
<dbReference type="Proteomes" id="UP001066276">
    <property type="component" value="Chromosome 4_1"/>
</dbReference>
<name>A0AAV7T0A5_PLEWA</name>
<keyword evidence="2" id="KW-1185">Reference proteome</keyword>
<evidence type="ECO:0000313" key="2">
    <source>
        <dbReference type="Proteomes" id="UP001066276"/>
    </source>
</evidence>
<gene>
    <name evidence="1" type="ORF">NDU88_001577</name>
</gene>
<accession>A0AAV7T0A5</accession>
<evidence type="ECO:0000313" key="1">
    <source>
        <dbReference type="EMBL" id="KAJ1169686.1"/>
    </source>
</evidence>
<dbReference type="EMBL" id="JANPWB010000007">
    <property type="protein sequence ID" value="KAJ1169686.1"/>
    <property type="molecule type" value="Genomic_DNA"/>
</dbReference>